<evidence type="ECO:0000256" key="2">
    <source>
        <dbReference type="ARBA" id="ARBA00008570"/>
    </source>
</evidence>
<gene>
    <name evidence="9" type="primary">essA</name>
    <name evidence="9" type="ORF">FZC84_12160</name>
</gene>
<evidence type="ECO:0000256" key="4">
    <source>
        <dbReference type="ARBA" id="ARBA00022692"/>
    </source>
</evidence>
<dbReference type="NCBIfam" id="TIGR03927">
    <property type="entry name" value="T7SS_EssA_Firm"/>
    <property type="match status" value="1"/>
</dbReference>
<keyword evidence="4 7" id="KW-0812">Transmembrane</keyword>
<dbReference type="AlphaFoldDB" id="A0A5D4MBY0"/>
<evidence type="ECO:0000256" key="6">
    <source>
        <dbReference type="ARBA" id="ARBA00023136"/>
    </source>
</evidence>
<sequence>MRKRKHMRAKLFVIQILIGVLLGISAAPLSANTGIDDLVPNDYKENKFKKNNDLIHDQSLKNQKIEIPEEQKKLQFEGAPSNALGELKQNIFQGEEKGTNTIKAKAEGLKLFSQSDRAAKLGAMEEAEQGSSSLSILIAVFAGVCILLLILVIVIWNRTDQGKQVRK</sequence>
<protein>
    <submittedName>
        <fullName evidence="9">Type VII secretion protein EssA</fullName>
    </submittedName>
</protein>
<dbReference type="InterPro" id="IPR034026">
    <property type="entry name" value="EssA"/>
</dbReference>
<organism evidence="9 10">
    <name type="scientific">Rossellomorea vietnamensis</name>
    <dbReference type="NCBI Taxonomy" id="218284"/>
    <lineage>
        <taxon>Bacteria</taxon>
        <taxon>Bacillati</taxon>
        <taxon>Bacillota</taxon>
        <taxon>Bacilli</taxon>
        <taxon>Bacillales</taxon>
        <taxon>Bacillaceae</taxon>
        <taxon>Rossellomorea</taxon>
    </lineage>
</organism>
<dbReference type="Proteomes" id="UP000325182">
    <property type="component" value="Unassembled WGS sequence"/>
</dbReference>
<evidence type="ECO:0000313" key="10">
    <source>
        <dbReference type="Proteomes" id="UP000325182"/>
    </source>
</evidence>
<dbReference type="InterPro" id="IPR018920">
    <property type="entry name" value="EssA/YueC"/>
</dbReference>
<name>A0A5D4MBY0_9BACI</name>
<dbReference type="EMBL" id="VTEG01000007">
    <property type="protein sequence ID" value="TYR99121.1"/>
    <property type="molecule type" value="Genomic_DNA"/>
</dbReference>
<dbReference type="GO" id="GO:0005886">
    <property type="term" value="C:plasma membrane"/>
    <property type="evidence" value="ECO:0007669"/>
    <property type="project" value="UniProtKB-SubCell"/>
</dbReference>
<reference evidence="9 10" key="1">
    <citation type="submission" date="2019-08" db="EMBL/GenBank/DDBJ databases">
        <title>Bacillus genomes from the desert of Cuatro Cienegas, Coahuila.</title>
        <authorList>
            <person name="Olmedo-Alvarez G."/>
        </authorList>
    </citation>
    <scope>NUCLEOTIDE SEQUENCE [LARGE SCALE GENOMIC DNA]</scope>
    <source>
        <strain evidence="9 10">CH128b_4D</strain>
    </source>
</reference>
<evidence type="ECO:0000313" key="9">
    <source>
        <dbReference type="EMBL" id="TYR99121.1"/>
    </source>
</evidence>
<evidence type="ECO:0000256" key="1">
    <source>
        <dbReference type="ARBA" id="ARBA00004162"/>
    </source>
</evidence>
<proteinExistence type="inferred from homology"/>
<accession>A0A5D4MBY0</accession>
<feature type="transmembrane region" description="Helical" evidence="7">
    <location>
        <begin position="134"/>
        <end position="157"/>
    </location>
</feature>
<comment type="similarity">
    <text evidence="2">Belongs to the EssA family.</text>
</comment>
<feature type="signal peptide" evidence="8">
    <location>
        <begin position="1"/>
        <end position="31"/>
    </location>
</feature>
<evidence type="ECO:0000256" key="3">
    <source>
        <dbReference type="ARBA" id="ARBA00022475"/>
    </source>
</evidence>
<comment type="subcellular location">
    <subcellularLocation>
        <location evidence="1">Cell membrane</location>
        <topology evidence="1">Single-pass membrane protein</topology>
    </subcellularLocation>
</comment>
<evidence type="ECO:0000256" key="7">
    <source>
        <dbReference type="SAM" id="Phobius"/>
    </source>
</evidence>
<evidence type="ECO:0000256" key="8">
    <source>
        <dbReference type="SAM" id="SignalP"/>
    </source>
</evidence>
<comment type="caution">
    <text evidence="9">The sequence shown here is derived from an EMBL/GenBank/DDBJ whole genome shotgun (WGS) entry which is preliminary data.</text>
</comment>
<keyword evidence="3" id="KW-1003">Cell membrane</keyword>
<keyword evidence="8" id="KW-0732">Signal</keyword>
<feature type="chain" id="PRO_5039422759" evidence="8">
    <location>
        <begin position="32"/>
        <end position="167"/>
    </location>
</feature>
<keyword evidence="5 7" id="KW-1133">Transmembrane helix</keyword>
<evidence type="ECO:0000256" key="5">
    <source>
        <dbReference type="ARBA" id="ARBA00022989"/>
    </source>
</evidence>
<keyword evidence="6 7" id="KW-0472">Membrane</keyword>
<dbReference type="Pfam" id="PF10661">
    <property type="entry name" value="EssA"/>
    <property type="match status" value="1"/>
</dbReference>